<name>A0AAV3SGS5_HALDO</name>
<dbReference type="CDD" id="cd16295">
    <property type="entry name" value="TTHA0252-CPSF-like_MBL-fold"/>
    <property type="match status" value="1"/>
</dbReference>
<accession>A0AAV3SGS5</accession>
<dbReference type="InterPro" id="IPR036866">
    <property type="entry name" value="RibonucZ/Hydroxyglut_hydro"/>
</dbReference>
<sequence>MSDINEEMPWLPADIDETFDPLAHADVEIDAETPIVVTPRGGAREVGRSCYQVDTEFSTVLVDCGLNQGTGDSFPDFRGLEPGSVGAVFLTHAHIDHSGGLPVLEARGLLADDAPIIATPPTIEIAKTLLEDSLKIHRRESRHAGEEQQYVEAHVEAIFERFEPVDYGGGRAEALADIPDEDPLVFQMGNAGHLLGSAWLMLQTNGYRTVFSGDLGGRAPHLPDITAPPQADLLVLESTYGSLHSHTSMSDAQTDLYNAVKRAVQSGEPVLIPTFAVGRAQVLMLMFANRLHTLSDDVRDRVQLVVDGMAQEATDIYHEFATNASFMDESIVNRVESGTPKPFLRDDTAFPDTDSHRRAILSDAAQSGGKVPIIIAPSGMLTGGNSPRYLTEFAARFGSANIFLTGYQAQNTTGRVLQDQIKADKDELTYTVTSEPLGTDWPSTSNIVRTTVEEEGATKHVTRATMPADWVSTINGLSGHAAQSGLLEFARTVSPETVALIHGPEYSQADLATHLAKNVESLSEATRSRMLTPIAVSRDIDVDTPALTPEHFDGDDLSVPEKIEIMQEQLSSMSEDLAAARNDTSPSEAEIRRIVRDELENSDKTTTNP</sequence>
<evidence type="ECO:0000313" key="6">
    <source>
        <dbReference type="EMBL" id="UOO97146.1"/>
    </source>
</evidence>
<dbReference type="SMART" id="SM01027">
    <property type="entry name" value="Beta-Casp"/>
    <property type="match status" value="1"/>
</dbReference>
<reference evidence="5" key="1">
    <citation type="journal article" date="2014" name="Int. J. Syst. Evol. Microbiol.">
        <title>Complete genome sequence of Corynebacterium casei LMG S-19264T (=DSM 44701T), isolated from a smear-ripened cheese.</title>
        <authorList>
            <consortium name="US DOE Joint Genome Institute (JGI-PGF)"/>
            <person name="Walter F."/>
            <person name="Albersmeier A."/>
            <person name="Kalinowski J."/>
            <person name="Ruckert C."/>
        </authorList>
    </citation>
    <scope>NUCLEOTIDE SEQUENCE</scope>
    <source>
        <strain evidence="5">JCM 12289</strain>
    </source>
</reference>
<feature type="domain" description="Metallo-beta-lactamase" evidence="3">
    <location>
        <begin position="47"/>
        <end position="268"/>
    </location>
</feature>
<gene>
    <name evidence="5" type="ORF">GCM10008985_15670</name>
    <name evidence="6" type="ORF">MUK72_17925</name>
</gene>
<dbReference type="EMBL" id="CP095008">
    <property type="protein sequence ID" value="UOO97146.1"/>
    <property type="molecule type" value="Genomic_DNA"/>
</dbReference>
<protein>
    <submittedName>
        <fullName evidence="6">MBL fold metallo-hydrolase</fullName>
    </submittedName>
</protein>
<feature type="compositionally biased region" description="Basic and acidic residues" evidence="2">
    <location>
        <begin position="589"/>
        <end position="603"/>
    </location>
</feature>
<keyword evidence="1" id="KW-0378">Hydrolase</keyword>
<geneLocation type="plasmid" evidence="6 7">
    <name>unnamed3</name>
</geneLocation>
<keyword evidence="6" id="KW-0614">Plasmid</keyword>
<dbReference type="RefSeq" id="WP_244706526.1">
    <property type="nucleotide sequence ID" value="NZ_BAAADN010000024.1"/>
</dbReference>
<reference evidence="5" key="3">
    <citation type="submission" date="2023-12" db="EMBL/GenBank/DDBJ databases">
        <authorList>
            <person name="Sun Q."/>
            <person name="Inoue M."/>
        </authorList>
    </citation>
    <scope>NUCLEOTIDE SEQUENCE</scope>
    <source>
        <strain evidence="5">JCM 12289</strain>
    </source>
</reference>
<dbReference type="AlphaFoldDB" id="A0AAV3SGS5"/>
<evidence type="ECO:0000313" key="7">
    <source>
        <dbReference type="Proteomes" id="UP000830542"/>
    </source>
</evidence>
<evidence type="ECO:0000259" key="4">
    <source>
        <dbReference type="SMART" id="SM01027"/>
    </source>
</evidence>
<proteinExistence type="predicted"/>
<dbReference type="Proteomes" id="UP000830542">
    <property type="component" value="Plasmid unnamed3"/>
</dbReference>
<dbReference type="KEGG" id="hdo:MUK72_17925"/>
<dbReference type="InterPro" id="IPR011108">
    <property type="entry name" value="RMMBL"/>
</dbReference>
<reference evidence="6" key="2">
    <citation type="submission" date="2022-04" db="EMBL/GenBank/DDBJ databases">
        <title>Sequencing and genomic assembly of Halococcus dombrowskii.</title>
        <authorList>
            <person name="Lim S.W."/>
            <person name="MacLea K.S."/>
        </authorList>
    </citation>
    <scope>NUCLEOTIDE SEQUENCE</scope>
    <source>
        <strain evidence="6">H4</strain>
        <plasmid evidence="6">unnamed3</plasmid>
    </source>
</reference>
<dbReference type="GO" id="GO:0016787">
    <property type="term" value="F:hydrolase activity"/>
    <property type="evidence" value="ECO:0007669"/>
    <property type="project" value="UniProtKB-KW"/>
</dbReference>
<dbReference type="Pfam" id="PF07521">
    <property type="entry name" value="RMMBL"/>
    <property type="match status" value="1"/>
</dbReference>
<evidence type="ECO:0000259" key="3">
    <source>
        <dbReference type="SMART" id="SM00849"/>
    </source>
</evidence>
<dbReference type="PANTHER" id="PTHR11203">
    <property type="entry name" value="CLEAVAGE AND POLYADENYLATION SPECIFICITY FACTOR FAMILY MEMBER"/>
    <property type="match status" value="1"/>
</dbReference>
<dbReference type="InterPro" id="IPR001279">
    <property type="entry name" value="Metallo-B-lactamas"/>
</dbReference>
<feature type="region of interest" description="Disordered" evidence="2">
    <location>
        <begin position="571"/>
        <end position="609"/>
    </location>
</feature>
<dbReference type="InterPro" id="IPR022712">
    <property type="entry name" value="Beta_Casp"/>
</dbReference>
<evidence type="ECO:0000256" key="2">
    <source>
        <dbReference type="SAM" id="MobiDB-lite"/>
    </source>
</evidence>
<evidence type="ECO:0000256" key="1">
    <source>
        <dbReference type="ARBA" id="ARBA00022801"/>
    </source>
</evidence>
<dbReference type="PANTHER" id="PTHR11203:SF37">
    <property type="entry name" value="INTEGRATOR COMPLEX SUBUNIT 11"/>
    <property type="match status" value="1"/>
</dbReference>
<dbReference type="InterPro" id="IPR050698">
    <property type="entry name" value="MBL"/>
</dbReference>
<dbReference type="Pfam" id="PF00753">
    <property type="entry name" value="Lactamase_B"/>
    <property type="match status" value="1"/>
</dbReference>
<dbReference type="Gene3D" id="3.60.15.10">
    <property type="entry name" value="Ribonuclease Z/Hydroxyacylglutathione hydrolase-like"/>
    <property type="match status" value="1"/>
</dbReference>
<dbReference type="GO" id="GO:0004521">
    <property type="term" value="F:RNA endonuclease activity"/>
    <property type="evidence" value="ECO:0007669"/>
    <property type="project" value="TreeGrafter"/>
</dbReference>
<evidence type="ECO:0000313" key="5">
    <source>
        <dbReference type="EMBL" id="GAA0460118.1"/>
    </source>
</evidence>
<dbReference type="SMART" id="SM00849">
    <property type="entry name" value="Lactamase_B"/>
    <property type="match status" value="1"/>
</dbReference>
<organism evidence="5 8">
    <name type="scientific">Halococcus dombrowskii</name>
    <dbReference type="NCBI Taxonomy" id="179637"/>
    <lineage>
        <taxon>Archaea</taxon>
        <taxon>Methanobacteriati</taxon>
        <taxon>Methanobacteriota</taxon>
        <taxon>Stenosarchaea group</taxon>
        <taxon>Halobacteria</taxon>
        <taxon>Halobacteriales</taxon>
        <taxon>Halococcaceae</taxon>
        <taxon>Halococcus</taxon>
    </lineage>
</organism>
<dbReference type="GeneID" id="71763767"/>
<dbReference type="SUPFAM" id="SSF56281">
    <property type="entry name" value="Metallo-hydrolase/oxidoreductase"/>
    <property type="match status" value="1"/>
</dbReference>
<dbReference type="Gene3D" id="3.40.50.10890">
    <property type="match status" value="1"/>
</dbReference>
<keyword evidence="7" id="KW-1185">Reference proteome</keyword>
<dbReference type="Proteomes" id="UP001500962">
    <property type="component" value="Unassembled WGS sequence"/>
</dbReference>
<dbReference type="EMBL" id="BAAADN010000024">
    <property type="protein sequence ID" value="GAA0460118.1"/>
    <property type="molecule type" value="Genomic_DNA"/>
</dbReference>
<evidence type="ECO:0000313" key="8">
    <source>
        <dbReference type="Proteomes" id="UP001500962"/>
    </source>
</evidence>
<dbReference type="Pfam" id="PF10996">
    <property type="entry name" value="Beta-Casp"/>
    <property type="match status" value="1"/>
</dbReference>
<feature type="domain" description="Beta-Casp" evidence="4">
    <location>
        <begin position="280"/>
        <end position="417"/>
    </location>
</feature>